<dbReference type="Pfam" id="PF02687">
    <property type="entry name" value="FtsX"/>
    <property type="match status" value="1"/>
</dbReference>
<dbReference type="OrthoDB" id="9808461at2"/>
<dbReference type="PANTHER" id="PTHR30489">
    <property type="entry name" value="LIPOPROTEIN-RELEASING SYSTEM TRANSMEMBRANE PROTEIN LOLE"/>
    <property type="match status" value="1"/>
</dbReference>
<feature type="transmembrane region" description="Helical" evidence="8">
    <location>
        <begin position="380"/>
        <end position="399"/>
    </location>
</feature>
<evidence type="ECO:0000256" key="2">
    <source>
        <dbReference type="ARBA" id="ARBA00005236"/>
    </source>
</evidence>
<evidence type="ECO:0000256" key="1">
    <source>
        <dbReference type="ARBA" id="ARBA00004651"/>
    </source>
</evidence>
<dbReference type="Pfam" id="PF12704">
    <property type="entry name" value="MacB_PCD"/>
    <property type="match status" value="1"/>
</dbReference>
<accession>A0A1I5R8J0</accession>
<dbReference type="NCBIfam" id="TIGR02213">
    <property type="entry name" value="lolE_release"/>
    <property type="match status" value="1"/>
</dbReference>
<keyword evidence="7 8" id="KW-0472">Membrane</keyword>
<feature type="transmembrane region" description="Helical" evidence="8">
    <location>
        <begin position="271"/>
        <end position="294"/>
    </location>
</feature>
<evidence type="ECO:0000256" key="6">
    <source>
        <dbReference type="ARBA" id="ARBA00022989"/>
    </source>
</evidence>
<keyword evidence="3" id="KW-0813">Transport</keyword>
<dbReference type="RefSeq" id="WP_017009079.1">
    <property type="nucleotide sequence ID" value="NZ_FOWR01000017.1"/>
</dbReference>
<dbReference type="NCBIfam" id="NF008357">
    <property type="entry name" value="PRK11146.1"/>
    <property type="match status" value="1"/>
</dbReference>
<dbReference type="GO" id="GO:0044874">
    <property type="term" value="P:lipoprotein localization to outer membrane"/>
    <property type="evidence" value="ECO:0007669"/>
    <property type="project" value="InterPro"/>
</dbReference>
<dbReference type="InterPro" id="IPR025857">
    <property type="entry name" value="MacB_PCD"/>
</dbReference>
<dbReference type="GeneID" id="35870949"/>
<evidence type="ECO:0000313" key="12">
    <source>
        <dbReference type="Proteomes" id="UP000182692"/>
    </source>
</evidence>
<dbReference type="GO" id="GO:0042953">
    <property type="term" value="P:lipoprotein transport"/>
    <property type="evidence" value="ECO:0007669"/>
    <property type="project" value="InterPro"/>
</dbReference>
<evidence type="ECO:0000256" key="8">
    <source>
        <dbReference type="SAM" id="Phobius"/>
    </source>
</evidence>
<dbReference type="EMBL" id="FOWR01000017">
    <property type="protein sequence ID" value="SFP54813.1"/>
    <property type="molecule type" value="Genomic_DNA"/>
</dbReference>
<evidence type="ECO:0000259" key="10">
    <source>
        <dbReference type="Pfam" id="PF12704"/>
    </source>
</evidence>
<name>A0A1I5R8J0_9GAMM</name>
<evidence type="ECO:0000256" key="4">
    <source>
        <dbReference type="ARBA" id="ARBA00022475"/>
    </source>
</evidence>
<sequence>MMEPLALFIGRRFSKAKRRNKLVSFISVSSMIGISVGVMVIIVGLSAMNGFERELEKRVLAVIPHAQLEGVDAPVASWRTMQETAIANPNVEAGAPYVTFTALLEKGANLKPVQIRGIDPKAEETVSNIHQYVLDNGWQRLQPGEQAIVLGKGIADGLGVKVGDWVTALIPSPDPDLKLRAPKRIRLQVLGILSLGGQVDHGLSLIPIQDAQSYIGMGDAVTGVALKLSEPLEARHIVREVGKTLKEYVYLKNWTQEYGFLYRDIQMVRTIMYLVMVLVIGVACFNIVSTLMMAVKDRAADVAVLRTMGAKDGLIRSIFIWHGLLSGLFGSLIGSVMGCLIAFNLTSIVGWIESLTGQDFLSGDIYFVDFLPTEPHLMDVFLVSTTAVVLSLLATWYPAQRACKLHPASVLSAR</sequence>
<dbReference type="InterPro" id="IPR051447">
    <property type="entry name" value="Lipoprotein-release_system"/>
</dbReference>
<feature type="domain" description="MacB-like periplasmic core" evidence="10">
    <location>
        <begin position="29"/>
        <end position="231"/>
    </location>
</feature>
<reference evidence="11 12" key="1">
    <citation type="submission" date="2016-10" db="EMBL/GenBank/DDBJ databases">
        <authorList>
            <person name="de Groot N.N."/>
        </authorList>
    </citation>
    <scope>NUCLEOTIDE SEQUENCE [LARGE SCALE GENOMIC DNA]</scope>
    <source>
        <strain evidence="11 12">DSM 15893</strain>
    </source>
</reference>
<evidence type="ECO:0000256" key="5">
    <source>
        <dbReference type="ARBA" id="ARBA00022692"/>
    </source>
</evidence>
<dbReference type="InterPro" id="IPR003838">
    <property type="entry name" value="ABC3_permease_C"/>
</dbReference>
<evidence type="ECO:0000313" key="11">
    <source>
        <dbReference type="EMBL" id="SFP54813.1"/>
    </source>
</evidence>
<keyword evidence="4" id="KW-1003">Cell membrane</keyword>
<keyword evidence="11" id="KW-0449">Lipoprotein</keyword>
<feature type="domain" description="ABC3 transporter permease C-terminal" evidence="9">
    <location>
        <begin position="274"/>
        <end position="407"/>
    </location>
</feature>
<dbReference type="InterPro" id="IPR011925">
    <property type="entry name" value="LolCE_TM"/>
</dbReference>
<dbReference type="NCBIfam" id="TIGR02212">
    <property type="entry name" value="lolCE"/>
    <property type="match status" value="1"/>
</dbReference>
<dbReference type="GO" id="GO:0098797">
    <property type="term" value="C:plasma membrane protein complex"/>
    <property type="evidence" value="ECO:0007669"/>
    <property type="project" value="TreeGrafter"/>
</dbReference>
<organism evidence="11 12">
    <name type="scientific">Enterovibrio norvegicus DSM 15893</name>
    <dbReference type="NCBI Taxonomy" id="1121869"/>
    <lineage>
        <taxon>Bacteria</taxon>
        <taxon>Pseudomonadati</taxon>
        <taxon>Pseudomonadota</taxon>
        <taxon>Gammaproteobacteria</taxon>
        <taxon>Vibrionales</taxon>
        <taxon>Vibrionaceae</taxon>
        <taxon>Enterovibrio</taxon>
    </lineage>
</organism>
<dbReference type="STRING" id="1121869.SAMN03084138_02473"/>
<protein>
    <submittedName>
        <fullName evidence="11">Lipoprotein-releasing system permease protein</fullName>
    </submittedName>
</protein>
<dbReference type="InterPro" id="IPR011926">
    <property type="entry name" value="LolE_gammaproteobact"/>
</dbReference>
<evidence type="ECO:0000256" key="3">
    <source>
        <dbReference type="ARBA" id="ARBA00022448"/>
    </source>
</evidence>
<dbReference type="AlphaFoldDB" id="A0A1I5R8J0"/>
<comment type="subcellular location">
    <subcellularLocation>
        <location evidence="1">Cell membrane</location>
        <topology evidence="1">Multi-pass membrane protein</topology>
    </subcellularLocation>
</comment>
<feature type="transmembrane region" description="Helical" evidence="8">
    <location>
        <begin position="21"/>
        <end position="48"/>
    </location>
</feature>
<feature type="transmembrane region" description="Helical" evidence="8">
    <location>
        <begin position="314"/>
        <end position="343"/>
    </location>
</feature>
<comment type="similarity">
    <text evidence="2">Belongs to the ABC-4 integral membrane protein family. LolC/E subfamily.</text>
</comment>
<proteinExistence type="inferred from homology"/>
<evidence type="ECO:0000256" key="7">
    <source>
        <dbReference type="ARBA" id="ARBA00023136"/>
    </source>
</evidence>
<dbReference type="PANTHER" id="PTHR30489:SF0">
    <property type="entry name" value="LIPOPROTEIN-RELEASING SYSTEM TRANSMEMBRANE PROTEIN LOLE"/>
    <property type="match status" value="1"/>
</dbReference>
<dbReference type="Proteomes" id="UP000182692">
    <property type="component" value="Unassembled WGS sequence"/>
</dbReference>
<gene>
    <name evidence="11" type="ORF">SAMN03084138_02473</name>
</gene>
<evidence type="ECO:0000259" key="9">
    <source>
        <dbReference type="Pfam" id="PF02687"/>
    </source>
</evidence>
<keyword evidence="6 8" id="KW-1133">Transmembrane helix</keyword>
<keyword evidence="5 8" id="KW-0812">Transmembrane</keyword>